<keyword evidence="3" id="KW-1185">Reference proteome</keyword>
<comment type="caution">
    <text evidence="2">The sequence shown here is derived from an EMBL/GenBank/DDBJ whole genome shotgun (WGS) entry which is preliminary data.</text>
</comment>
<feature type="compositionally biased region" description="Polar residues" evidence="1">
    <location>
        <begin position="111"/>
        <end position="122"/>
    </location>
</feature>
<reference evidence="2" key="1">
    <citation type="journal article" date="2021" name="IMA Fungus">
        <title>Genomic characterization of three marine fungi, including Emericellopsis atlantica sp. nov. with signatures of a generalist lifestyle and marine biomass degradation.</title>
        <authorList>
            <person name="Hagestad O.C."/>
            <person name="Hou L."/>
            <person name="Andersen J.H."/>
            <person name="Hansen E.H."/>
            <person name="Altermark B."/>
            <person name="Li C."/>
            <person name="Kuhnert E."/>
            <person name="Cox R.J."/>
            <person name="Crous P.W."/>
            <person name="Spatafora J.W."/>
            <person name="Lail K."/>
            <person name="Amirebrahimi M."/>
            <person name="Lipzen A."/>
            <person name="Pangilinan J."/>
            <person name="Andreopoulos W."/>
            <person name="Hayes R.D."/>
            <person name="Ng V."/>
            <person name="Grigoriev I.V."/>
            <person name="Jackson S.A."/>
            <person name="Sutton T.D.S."/>
            <person name="Dobson A.D.W."/>
            <person name="Rama T."/>
        </authorList>
    </citation>
    <scope>NUCLEOTIDE SEQUENCE</scope>
    <source>
        <strain evidence="2">TS7</strain>
    </source>
</reference>
<dbReference type="EMBL" id="MU251242">
    <property type="protein sequence ID" value="KAG9259112.1"/>
    <property type="molecule type" value="Genomic_DNA"/>
</dbReference>
<sequence length="415" mass="47204">MGLQGVKQCEKRRHGRDWLPSLARNMTSLSRSVPSCDPIAILRQPETLLVNWIGRMISSLHPRTWLRILRRHIPKWFVASWNWCVQRAGSLFKGKSQLQQPFGSHPRFNVLQVQGPTRPTATSHRDEVQIRRSKRPVQPRSPRQGTPNHGDGPLSPRQHLARQIEASLHRWEHTYKLGAYGAYRWKELLIRAAPDIEQVRREDALKARRARTFQNISYEQARSPVYVVEQPNRALHTPGTATRAAGPNHYMSPATQIVSPSDVSYEKRPSYVGSLHNKRPRPPPVPAPLSLPQDISFEQVEQEVTAWERLDNEARRAHALNIENIAQISITDSNTASQQSTPTVVCCGQQGMHRCCHKHLRTGSYEGVCDLCRNYLKLFSCCCLDCPKVLCFECRAQVRLVKGGIFTVPRVGHGM</sequence>
<organism evidence="2 3">
    <name type="scientific">Emericellopsis atlantica</name>
    <dbReference type="NCBI Taxonomy" id="2614577"/>
    <lineage>
        <taxon>Eukaryota</taxon>
        <taxon>Fungi</taxon>
        <taxon>Dikarya</taxon>
        <taxon>Ascomycota</taxon>
        <taxon>Pezizomycotina</taxon>
        <taxon>Sordariomycetes</taxon>
        <taxon>Hypocreomycetidae</taxon>
        <taxon>Hypocreales</taxon>
        <taxon>Bionectriaceae</taxon>
        <taxon>Emericellopsis</taxon>
    </lineage>
</organism>
<dbReference type="AlphaFoldDB" id="A0A9P7ZX87"/>
<protein>
    <submittedName>
        <fullName evidence="2">Uncharacterized protein</fullName>
    </submittedName>
</protein>
<dbReference type="GeneID" id="70289459"/>
<proteinExistence type="predicted"/>
<gene>
    <name evidence="2" type="ORF">F5Z01DRAFT_25742</name>
</gene>
<feature type="region of interest" description="Disordered" evidence="1">
    <location>
        <begin position="108"/>
        <end position="156"/>
    </location>
</feature>
<evidence type="ECO:0000256" key="1">
    <source>
        <dbReference type="SAM" id="MobiDB-lite"/>
    </source>
</evidence>
<accession>A0A9P7ZX87</accession>
<name>A0A9P7ZX87_9HYPO</name>
<evidence type="ECO:0000313" key="2">
    <source>
        <dbReference type="EMBL" id="KAG9259112.1"/>
    </source>
</evidence>
<evidence type="ECO:0000313" key="3">
    <source>
        <dbReference type="Proteomes" id="UP000887229"/>
    </source>
</evidence>
<dbReference type="Proteomes" id="UP000887229">
    <property type="component" value="Unassembled WGS sequence"/>
</dbReference>
<dbReference type="RefSeq" id="XP_046123036.1">
    <property type="nucleotide sequence ID" value="XM_046258556.1"/>
</dbReference>